<dbReference type="KEGG" id="sfu:Sfum_2239"/>
<dbReference type="HOGENOM" id="CLU_038371_0_0_7"/>
<dbReference type="EMBL" id="CP000478">
    <property type="protein sequence ID" value="ABK17921.1"/>
    <property type="molecule type" value="Genomic_DNA"/>
</dbReference>
<keyword evidence="2 4" id="KW-0808">Transferase</keyword>
<evidence type="ECO:0000256" key="2">
    <source>
        <dbReference type="ARBA" id="ARBA00022679"/>
    </source>
</evidence>
<accession>A0LKG9</accession>
<feature type="region of interest" description="Disordered" evidence="3">
    <location>
        <begin position="403"/>
        <end position="425"/>
    </location>
</feature>
<organism evidence="4 5">
    <name type="scientific">Syntrophobacter fumaroxidans (strain DSM 10017 / MPOB)</name>
    <dbReference type="NCBI Taxonomy" id="335543"/>
    <lineage>
        <taxon>Bacteria</taxon>
        <taxon>Pseudomonadati</taxon>
        <taxon>Thermodesulfobacteriota</taxon>
        <taxon>Syntrophobacteria</taxon>
        <taxon>Syntrophobacterales</taxon>
        <taxon>Syntrophobacteraceae</taxon>
        <taxon>Syntrophobacter</taxon>
    </lineage>
</organism>
<reference evidence="4 5" key="1">
    <citation type="submission" date="2006-10" db="EMBL/GenBank/DDBJ databases">
        <title>Complete sequence of Syntrophobacter fumaroxidans MPOB.</title>
        <authorList>
            <consortium name="US DOE Joint Genome Institute"/>
            <person name="Copeland A."/>
            <person name="Lucas S."/>
            <person name="Lapidus A."/>
            <person name="Barry K."/>
            <person name="Detter J.C."/>
            <person name="Glavina del Rio T."/>
            <person name="Hammon N."/>
            <person name="Israni S."/>
            <person name="Pitluck S."/>
            <person name="Goltsman E.G."/>
            <person name="Martinez M."/>
            <person name="Schmutz J."/>
            <person name="Larimer F."/>
            <person name="Land M."/>
            <person name="Hauser L."/>
            <person name="Kyrpides N."/>
            <person name="Kim E."/>
            <person name="Boone D.R."/>
            <person name="Brockman F."/>
            <person name="Culley D."/>
            <person name="Ferry J."/>
            <person name="Gunsalus R."/>
            <person name="McInerney M.J."/>
            <person name="Morrison M."/>
            <person name="Plugge C."/>
            <person name="Rohlin L."/>
            <person name="Scholten J."/>
            <person name="Sieber J."/>
            <person name="Stams A.J.M."/>
            <person name="Worm P."/>
            <person name="Henstra A.M."/>
            <person name="Richardson P."/>
        </authorList>
    </citation>
    <scope>NUCLEOTIDE SEQUENCE [LARGE SCALE GENOMIC DNA]</scope>
    <source>
        <strain evidence="5">DSM 10017 / MPOB</strain>
    </source>
</reference>
<sequence>MNARQKIRIDRMFGAPVAYMLNVAARVLGCVLRRDHSFPGRPGVICIAKFVGMGSILSAGPMLQSIRRRYPGARLVFISSRNNAPLLQRMTLVDECLYISEASLPAIAGTTLKVVWKLWRLRPALYLDLELYSFYSSILATLSCARNRAGFYRKSTEFKDGLFTHLIFFNTGMPVEALYLQMSIAAGAGADHEAPEDVSIAILEKDRDEFSVFAKGWLEPGDRLLAVNPNASDLCLERRWPTACFAETIKALLDRIPSLKVVLTGSPGEREHVEGLASVFDGYQGRVRNAAGRLSLGGFLALLNRADCFLTNDSGPMHMAFALKRPAVALFGPGHPTHYVPRHAGADSLIFYEHILCSPCLYHSDLPPCRGDNQCMKMIASEKVTAACLALLWPEGVSIEDRAPPTWKPAPRRPINRTPDGRPLGTIAFRH</sequence>
<dbReference type="OrthoDB" id="9760688at2"/>
<keyword evidence="5" id="KW-1185">Reference proteome</keyword>
<evidence type="ECO:0000313" key="4">
    <source>
        <dbReference type="EMBL" id="ABK17921.1"/>
    </source>
</evidence>
<dbReference type="PANTHER" id="PTHR30160:SF7">
    <property type="entry name" value="ADP-HEPTOSE--LPS HEPTOSYLTRANSFERASE 2"/>
    <property type="match status" value="1"/>
</dbReference>
<dbReference type="RefSeq" id="WP_011699090.1">
    <property type="nucleotide sequence ID" value="NC_008554.1"/>
</dbReference>
<dbReference type="SUPFAM" id="SSF53756">
    <property type="entry name" value="UDP-Glycosyltransferase/glycogen phosphorylase"/>
    <property type="match status" value="1"/>
</dbReference>
<dbReference type="Pfam" id="PF01075">
    <property type="entry name" value="Glyco_transf_9"/>
    <property type="match status" value="1"/>
</dbReference>
<keyword evidence="1" id="KW-0328">Glycosyltransferase</keyword>
<dbReference type="GO" id="GO:0009244">
    <property type="term" value="P:lipopolysaccharide core region biosynthetic process"/>
    <property type="evidence" value="ECO:0007669"/>
    <property type="project" value="TreeGrafter"/>
</dbReference>
<dbReference type="CAZy" id="GT9">
    <property type="family name" value="Glycosyltransferase Family 9"/>
</dbReference>
<gene>
    <name evidence="4" type="ordered locus">Sfum_2239</name>
</gene>
<dbReference type="PANTHER" id="PTHR30160">
    <property type="entry name" value="TETRAACYLDISACCHARIDE 4'-KINASE-RELATED"/>
    <property type="match status" value="1"/>
</dbReference>
<proteinExistence type="predicted"/>
<dbReference type="STRING" id="335543.Sfum_2239"/>
<evidence type="ECO:0000256" key="1">
    <source>
        <dbReference type="ARBA" id="ARBA00022676"/>
    </source>
</evidence>
<dbReference type="CDD" id="cd03789">
    <property type="entry name" value="GT9_LPS_heptosyltransferase"/>
    <property type="match status" value="1"/>
</dbReference>
<evidence type="ECO:0000313" key="5">
    <source>
        <dbReference type="Proteomes" id="UP000001784"/>
    </source>
</evidence>
<name>A0LKG9_SYNFM</name>
<dbReference type="InterPro" id="IPR002201">
    <property type="entry name" value="Glyco_trans_9"/>
</dbReference>
<dbReference type="GO" id="GO:0005829">
    <property type="term" value="C:cytosol"/>
    <property type="evidence" value="ECO:0007669"/>
    <property type="project" value="TreeGrafter"/>
</dbReference>
<protein>
    <submittedName>
        <fullName evidence="4">Glycosyl transferase, family 9</fullName>
    </submittedName>
</protein>
<dbReference type="InParanoid" id="A0LKG9"/>
<dbReference type="InterPro" id="IPR051199">
    <property type="entry name" value="LPS_LOS_Heptosyltrfase"/>
</dbReference>
<dbReference type="eggNOG" id="COG0859">
    <property type="taxonomic scope" value="Bacteria"/>
</dbReference>
<dbReference type="GO" id="GO:0008713">
    <property type="term" value="F:ADP-heptose-lipopolysaccharide heptosyltransferase activity"/>
    <property type="evidence" value="ECO:0007669"/>
    <property type="project" value="TreeGrafter"/>
</dbReference>
<dbReference type="Gene3D" id="3.40.50.2000">
    <property type="entry name" value="Glycogen Phosphorylase B"/>
    <property type="match status" value="2"/>
</dbReference>
<evidence type="ECO:0000256" key="3">
    <source>
        <dbReference type="SAM" id="MobiDB-lite"/>
    </source>
</evidence>
<dbReference type="Proteomes" id="UP000001784">
    <property type="component" value="Chromosome"/>
</dbReference>
<dbReference type="AlphaFoldDB" id="A0LKG9"/>